<organism evidence="2 3">
    <name type="scientific">Naegleria fowleri</name>
    <name type="common">Brain eating amoeba</name>
    <dbReference type="NCBI Taxonomy" id="5763"/>
    <lineage>
        <taxon>Eukaryota</taxon>
        <taxon>Discoba</taxon>
        <taxon>Heterolobosea</taxon>
        <taxon>Tetramitia</taxon>
        <taxon>Eutetramitia</taxon>
        <taxon>Vahlkampfiidae</taxon>
        <taxon>Naegleria</taxon>
    </lineage>
</organism>
<protein>
    <submittedName>
        <fullName evidence="2">Uncharacterized protein</fullName>
    </submittedName>
</protein>
<keyword evidence="3" id="KW-1185">Reference proteome</keyword>
<dbReference type="VEuPathDB" id="AmoebaDB:FDP41_013216"/>
<dbReference type="AlphaFoldDB" id="A0A6A5BRP3"/>
<sequence>MKKRNGFISQKKNIEEEITINKKKFGLTQEPTEEASHWIQSVQKIEEQNNNIIDLLKEFTVHKSSLSQYDSSIQRYKDEIRSLIQNIQTIQEERKKLDSTLDESKQIQQLVADQEYLFENVEKQLDVIKSLCADDGTFKKLFGDCYSKLLQEKRNFEQVRNQRLTMDSQQQNYIKSNTILDAKTQETIEELKREYGDEFTLIHKVIQQLDFQEINYEMVYQKQEYENRNKYLEEKNKGLEETNQRLNKKITKLYEKINQLEAKITNTLQKNEVSTIVNEAISVLEEKQASFQSVLERDSNYFRNQAEIDHMRVSYETELSKKEREIYELKETIEQLKKQGRSDSHDQMFTKLDDISEEEIQELKSQNDKLKAEVQSLLNILHQTRQEKKEDREKMLSQLDEINKMNKAQINCFMISNKTLISNMASSQNLMIEMQNEMADLYKKLENYFLAVSEKDQTIDNLRQQVERYKQESMKLQFSLAHSITKEMKWKKQLEEEKQYNLKLEQLRKRKSQRIVPQRFSINDFSSPAFAAAVMSEHLHQDEVQDKEDTQTIATPPQPQVPPPRPVTMAFDNTDLIVSDEIDEYVDLGDVSRKKNPGNEEKRKTISFFNPIFAPNSKQDLNILDEMRQKFNRRK</sequence>
<gene>
    <name evidence="2" type="ORF">FDP41_013216</name>
</gene>
<dbReference type="EMBL" id="VFQX01000017">
    <property type="protein sequence ID" value="KAF0980733.1"/>
    <property type="molecule type" value="Genomic_DNA"/>
</dbReference>
<proteinExistence type="predicted"/>
<accession>A0A6A5BRP3</accession>
<dbReference type="GeneID" id="68120431"/>
<dbReference type="VEuPathDB" id="AmoebaDB:NF0027990"/>
<evidence type="ECO:0000313" key="3">
    <source>
        <dbReference type="Proteomes" id="UP000444721"/>
    </source>
</evidence>
<feature type="coiled-coil region" evidence="1">
    <location>
        <begin position="222"/>
        <end position="270"/>
    </location>
</feature>
<dbReference type="OMA" id="QEINYEM"/>
<evidence type="ECO:0000313" key="2">
    <source>
        <dbReference type="EMBL" id="KAF0980733.1"/>
    </source>
</evidence>
<dbReference type="VEuPathDB" id="AmoebaDB:NfTy_036260"/>
<feature type="coiled-coil region" evidence="1">
    <location>
        <begin position="312"/>
        <end position="479"/>
    </location>
</feature>
<evidence type="ECO:0000256" key="1">
    <source>
        <dbReference type="SAM" id="Coils"/>
    </source>
</evidence>
<reference evidence="2 3" key="1">
    <citation type="journal article" date="2019" name="Sci. Rep.">
        <title>Nanopore sequencing improves the draft genome of the human pathogenic amoeba Naegleria fowleri.</title>
        <authorList>
            <person name="Liechti N."/>
            <person name="Schurch N."/>
            <person name="Bruggmann R."/>
            <person name="Wittwer M."/>
        </authorList>
    </citation>
    <scope>NUCLEOTIDE SEQUENCE [LARGE SCALE GENOMIC DNA]</scope>
    <source>
        <strain evidence="2 3">ATCC 30894</strain>
    </source>
</reference>
<keyword evidence="1" id="KW-0175">Coiled coil</keyword>
<dbReference type="Proteomes" id="UP000444721">
    <property type="component" value="Unassembled WGS sequence"/>
</dbReference>
<feature type="coiled-coil region" evidence="1">
    <location>
        <begin position="66"/>
        <end position="110"/>
    </location>
</feature>
<name>A0A6A5BRP3_NAEFO</name>
<comment type="caution">
    <text evidence="2">The sequence shown here is derived from an EMBL/GenBank/DDBJ whole genome shotgun (WGS) entry which is preliminary data.</text>
</comment>
<dbReference type="RefSeq" id="XP_044565446.1">
    <property type="nucleotide sequence ID" value="XM_044703822.1"/>
</dbReference>